<dbReference type="PANTHER" id="PTHR40621">
    <property type="entry name" value="TRANSCRIPTION FACTOR KAPC-RELATED"/>
    <property type="match status" value="1"/>
</dbReference>
<dbReference type="KEGG" id="tdl:TDEL_0A03920"/>
<dbReference type="HOGENOM" id="CLU_011807_0_0_1"/>
<dbReference type="SMART" id="SM00338">
    <property type="entry name" value="BRLZ"/>
    <property type="match status" value="1"/>
</dbReference>
<dbReference type="Proteomes" id="UP000005627">
    <property type="component" value="Chromosome 1"/>
</dbReference>
<dbReference type="SUPFAM" id="SSF57959">
    <property type="entry name" value="Leucine zipper domain"/>
    <property type="match status" value="1"/>
</dbReference>
<dbReference type="GO" id="GO:0000976">
    <property type="term" value="F:transcription cis-regulatory region binding"/>
    <property type="evidence" value="ECO:0007669"/>
    <property type="project" value="InterPro"/>
</dbReference>
<feature type="region of interest" description="Disordered" evidence="6">
    <location>
        <begin position="1"/>
        <end position="81"/>
    </location>
</feature>
<proteinExistence type="predicted"/>
<dbReference type="InterPro" id="IPR004827">
    <property type="entry name" value="bZIP"/>
</dbReference>
<keyword evidence="3" id="KW-0805">Transcription regulation</keyword>
<dbReference type="PROSITE" id="PS50217">
    <property type="entry name" value="BZIP"/>
    <property type="match status" value="1"/>
</dbReference>
<evidence type="ECO:0000256" key="4">
    <source>
        <dbReference type="ARBA" id="ARBA00023163"/>
    </source>
</evidence>
<feature type="region of interest" description="Disordered" evidence="6">
    <location>
        <begin position="167"/>
        <end position="218"/>
    </location>
</feature>
<feature type="compositionally biased region" description="Low complexity" evidence="6">
    <location>
        <begin position="10"/>
        <end position="28"/>
    </location>
</feature>
<evidence type="ECO:0000313" key="8">
    <source>
        <dbReference type="EMBL" id="CCE89724.1"/>
    </source>
</evidence>
<protein>
    <recommendedName>
        <fullName evidence="7">BZIP domain-containing protein</fullName>
    </recommendedName>
</protein>
<dbReference type="Pfam" id="PF00170">
    <property type="entry name" value="bZIP_1"/>
    <property type="match status" value="1"/>
</dbReference>
<dbReference type="GO" id="GO:0090575">
    <property type="term" value="C:RNA polymerase II transcription regulator complex"/>
    <property type="evidence" value="ECO:0007669"/>
    <property type="project" value="TreeGrafter"/>
</dbReference>
<reference evidence="8 9" key="1">
    <citation type="journal article" date="2011" name="Proc. Natl. Acad. Sci. U.S.A.">
        <title>Evolutionary erosion of yeast sex chromosomes by mating-type switching accidents.</title>
        <authorList>
            <person name="Gordon J.L."/>
            <person name="Armisen D."/>
            <person name="Proux-Wera E."/>
            <person name="Oheigeartaigh S.S."/>
            <person name="Byrne K.P."/>
            <person name="Wolfe K.H."/>
        </authorList>
    </citation>
    <scope>NUCLEOTIDE SEQUENCE [LARGE SCALE GENOMIC DNA]</scope>
    <source>
        <strain evidence="9">ATCC 10662 / CBS 1146 / NBRC 0425 / NCYC 2629 / NRRL Y-866</strain>
    </source>
</reference>
<dbReference type="RefSeq" id="XP_003678935.1">
    <property type="nucleotide sequence ID" value="XM_003678887.1"/>
</dbReference>
<dbReference type="GO" id="GO:1900101">
    <property type="term" value="P:regulation of endoplasmic reticulum unfolded protein response"/>
    <property type="evidence" value="ECO:0007669"/>
    <property type="project" value="EnsemblFungi"/>
</dbReference>
<feature type="region of interest" description="Disordered" evidence="6">
    <location>
        <begin position="383"/>
        <end position="403"/>
    </location>
</feature>
<evidence type="ECO:0000256" key="1">
    <source>
        <dbReference type="ARBA" id="ARBA00004123"/>
    </source>
</evidence>
<feature type="compositionally biased region" description="Basic and acidic residues" evidence="6">
    <location>
        <begin position="72"/>
        <end position="81"/>
    </location>
</feature>
<evidence type="ECO:0000256" key="2">
    <source>
        <dbReference type="ARBA" id="ARBA00004496"/>
    </source>
</evidence>
<keyword evidence="4" id="KW-0804">Transcription</keyword>
<accession>G8ZM80</accession>
<comment type="subcellular location">
    <subcellularLocation>
        <location evidence="2">Cytoplasm</location>
    </subcellularLocation>
    <subcellularLocation>
        <location evidence="1">Nucleus</location>
    </subcellularLocation>
</comment>
<dbReference type="InterPro" id="IPR013910">
    <property type="entry name" value="TF_PAP1"/>
</dbReference>
<evidence type="ECO:0000313" key="9">
    <source>
        <dbReference type="Proteomes" id="UP000005627"/>
    </source>
</evidence>
<dbReference type="GO" id="GO:0000304">
    <property type="term" value="P:response to singlet oxygen"/>
    <property type="evidence" value="ECO:0007669"/>
    <property type="project" value="EnsemblFungi"/>
</dbReference>
<dbReference type="CDD" id="cd14688">
    <property type="entry name" value="bZIP_YAP"/>
    <property type="match status" value="1"/>
</dbReference>
<dbReference type="PANTHER" id="PTHR40621:SF6">
    <property type="entry name" value="AP-1-LIKE TRANSCRIPTION FACTOR YAP1-RELATED"/>
    <property type="match status" value="1"/>
</dbReference>
<dbReference type="InterPro" id="IPR023167">
    <property type="entry name" value="Yap1_redox_dom_sf"/>
</dbReference>
<dbReference type="PROSITE" id="PS00036">
    <property type="entry name" value="BZIP_BASIC"/>
    <property type="match status" value="1"/>
</dbReference>
<dbReference type="InterPro" id="IPR046347">
    <property type="entry name" value="bZIP_sf"/>
</dbReference>
<evidence type="ECO:0000256" key="3">
    <source>
        <dbReference type="ARBA" id="ARBA00023015"/>
    </source>
</evidence>
<dbReference type="InParanoid" id="G8ZM80"/>
<dbReference type="GO" id="GO:0005737">
    <property type="term" value="C:cytoplasm"/>
    <property type="evidence" value="ECO:0007669"/>
    <property type="project" value="UniProtKB-SubCell"/>
</dbReference>
<dbReference type="EMBL" id="HE616742">
    <property type="protein sequence ID" value="CCE89724.1"/>
    <property type="molecule type" value="Genomic_DNA"/>
</dbReference>
<dbReference type="Pfam" id="PF08601">
    <property type="entry name" value="PAP1"/>
    <property type="match status" value="1"/>
</dbReference>
<feature type="domain" description="BZIP" evidence="7">
    <location>
        <begin position="56"/>
        <end position="119"/>
    </location>
</feature>
<sequence length="466" mass="51954">MERALPPLISRTSTRSNTSSMSAMSASTVKRPLEQSSSPMAPAAKGSKPGRKPLDEETKNKRTAQNRAAQRAFRERKEKKMKELEDKVQSLEQANRDTVVESEFLRSQLLTLVNELKKYRPAKANDLQVLDYLAKHERTEPTDKEIEQSVQKKMDFTFAFPWKDRKEAEAQAQHFPSPGSSMLSSSSASVNSAASPSNKRRSTASRSTSTSTSTTGWMDNVFYSDDAQKLPQFAIKGDSTADPLFSNEFNFDDQFDEQVSQFCTKMNKACGTRECPIPGFTPQMASPQVASPQILTNSWDTVASPAFGQQSLAPSKKQLTKTPPSQPELPFIDPTMAFPTDDDEGLFFRTHRDENSLFAELLDEVEPTDNNFVNENLINEEPSTTTAVAEETRPKPKTETDVVPSRDGKLLKCSEVWDRITTHPKYSAIDIDGLCGELMTKAKCSEKGVVVQAEDVQRVLDKHMDV</sequence>
<gene>
    <name evidence="8" type="primary">TDEL0A03920</name>
    <name evidence="8" type="ORF">TDEL_0A03920</name>
</gene>
<dbReference type="GeneID" id="11502707"/>
<dbReference type="Gene3D" id="1.20.5.170">
    <property type="match status" value="1"/>
</dbReference>
<dbReference type="Gene3D" id="1.10.238.100">
    <property type="entry name" value="YAP1 redox domain. Chain B"/>
    <property type="match status" value="1"/>
</dbReference>
<dbReference type="GO" id="GO:0001228">
    <property type="term" value="F:DNA-binding transcription activator activity, RNA polymerase II-specific"/>
    <property type="evidence" value="ECO:0007669"/>
    <property type="project" value="TreeGrafter"/>
</dbReference>
<dbReference type="AlphaFoldDB" id="G8ZM80"/>
<organism evidence="8 9">
    <name type="scientific">Torulaspora delbrueckii</name>
    <name type="common">Yeast</name>
    <name type="synonym">Candida colliculosa</name>
    <dbReference type="NCBI Taxonomy" id="4950"/>
    <lineage>
        <taxon>Eukaryota</taxon>
        <taxon>Fungi</taxon>
        <taxon>Dikarya</taxon>
        <taxon>Ascomycota</taxon>
        <taxon>Saccharomycotina</taxon>
        <taxon>Saccharomycetes</taxon>
        <taxon>Saccharomycetales</taxon>
        <taxon>Saccharomycetaceae</taxon>
        <taxon>Torulaspora</taxon>
    </lineage>
</organism>
<dbReference type="eggNOG" id="ENOG502RPD7">
    <property type="taxonomic scope" value="Eukaryota"/>
</dbReference>
<evidence type="ECO:0000259" key="7">
    <source>
        <dbReference type="PROSITE" id="PS50217"/>
    </source>
</evidence>
<dbReference type="InterPro" id="IPR050936">
    <property type="entry name" value="AP-1-like"/>
</dbReference>
<dbReference type="SUPFAM" id="SSF111430">
    <property type="entry name" value="YAP1 redox domain"/>
    <property type="match status" value="1"/>
</dbReference>
<feature type="compositionally biased region" description="Low complexity" evidence="6">
    <location>
        <begin position="176"/>
        <end position="197"/>
    </location>
</feature>
<dbReference type="GO" id="GO:0034599">
    <property type="term" value="P:cellular response to oxidative stress"/>
    <property type="evidence" value="ECO:0007669"/>
    <property type="project" value="EnsemblFungi"/>
</dbReference>
<dbReference type="OrthoDB" id="5380163at2759"/>
<keyword evidence="9" id="KW-1185">Reference proteome</keyword>
<name>G8ZM80_TORDE</name>
<feature type="compositionally biased region" description="Low complexity" evidence="6">
    <location>
        <begin position="204"/>
        <end position="215"/>
    </location>
</feature>
<dbReference type="STRING" id="1076872.G8ZM80"/>
<evidence type="ECO:0000256" key="5">
    <source>
        <dbReference type="ARBA" id="ARBA00023242"/>
    </source>
</evidence>
<feature type="compositionally biased region" description="Basic and acidic residues" evidence="6">
    <location>
        <begin position="390"/>
        <end position="403"/>
    </location>
</feature>
<dbReference type="FunFam" id="1.20.5.170:FF:000067">
    <property type="entry name" value="BZIP transcription factor"/>
    <property type="match status" value="1"/>
</dbReference>
<dbReference type="GO" id="GO:0009408">
    <property type="term" value="P:response to heat"/>
    <property type="evidence" value="ECO:0007669"/>
    <property type="project" value="EnsemblFungi"/>
</dbReference>
<dbReference type="FunCoup" id="G8ZM80">
    <property type="interactions" value="4275"/>
</dbReference>
<evidence type="ECO:0000256" key="6">
    <source>
        <dbReference type="SAM" id="MobiDB-lite"/>
    </source>
</evidence>
<feature type="region of interest" description="Disordered" evidence="6">
    <location>
        <begin position="310"/>
        <end position="331"/>
    </location>
</feature>
<keyword evidence="5" id="KW-0539">Nucleus</keyword>